<evidence type="ECO:0000313" key="1">
    <source>
        <dbReference type="EMBL" id="CDW45099.1"/>
    </source>
</evidence>
<proteinExistence type="predicted"/>
<accession>A0A0K2V3M2</accession>
<feature type="non-terminal residue" evidence="1">
    <location>
        <position position="1"/>
    </location>
</feature>
<sequence length="49" mass="5702">GTLWFLSFNFRTPLNSFVQYYGQGVIHERNILKVNTIILLLIFSDNGKL</sequence>
<dbReference type="AlphaFoldDB" id="A0A0K2V3M2"/>
<name>A0A0K2V3M2_LEPSM</name>
<dbReference type="EMBL" id="HACA01027738">
    <property type="protein sequence ID" value="CDW45099.1"/>
    <property type="molecule type" value="Transcribed_RNA"/>
</dbReference>
<reference evidence="1" key="1">
    <citation type="submission" date="2014-05" db="EMBL/GenBank/DDBJ databases">
        <authorList>
            <person name="Chronopoulou M."/>
        </authorList>
    </citation>
    <scope>NUCLEOTIDE SEQUENCE</scope>
    <source>
        <tissue evidence="1">Whole organism</tissue>
    </source>
</reference>
<organism evidence="1">
    <name type="scientific">Lepeophtheirus salmonis</name>
    <name type="common">Salmon louse</name>
    <name type="synonym">Caligus salmonis</name>
    <dbReference type="NCBI Taxonomy" id="72036"/>
    <lineage>
        <taxon>Eukaryota</taxon>
        <taxon>Metazoa</taxon>
        <taxon>Ecdysozoa</taxon>
        <taxon>Arthropoda</taxon>
        <taxon>Crustacea</taxon>
        <taxon>Multicrustacea</taxon>
        <taxon>Hexanauplia</taxon>
        <taxon>Copepoda</taxon>
        <taxon>Siphonostomatoida</taxon>
        <taxon>Caligidae</taxon>
        <taxon>Lepeophtheirus</taxon>
    </lineage>
</organism>
<protein>
    <submittedName>
        <fullName evidence="1">Uncharacterized protein</fullName>
    </submittedName>
</protein>